<dbReference type="OrthoDB" id="9811744at2"/>
<organism evidence="13 14">
    <name type="scientific">Aestuariispira insulae</name>
    <dbReference type="NCBI Taxonomy" id="1461337"/>
    <lineage>
        <taxon>Bacteria</taxon>
        <taxon>Pseudomonadati</taxon>
        <taxon>Pseudomonadota</taxon>
        <taxon>Alphaproteobacteria</taxon>
        <taxon>Rhodospirillales</taxon>
        <taxon>Kiloniellaceae</taxon>
        <taxon>Aestuariispira</taxon>
    </lineage>
</organism>
<evidence type="ECO:0000256" key="4">
    <source>
        <dbReference type="ARBA" id="ARBA00009503"/>
    </source>
</evidence>
<name>A0A3D9HS33_9PROT</name>
<dbReference type="GO" id="GO:0005829">
    <property type="term" value="C:cytosol"/>
    <property type="evidence" value="ECO:0007669"/>
    <property type="project" value="TreeGrafter"/>
</dbReference>
<dbReference type="GO" id="GO:0004156">
    <property type="term" value="F:dihydropteroate synthase activity"/>
    <property type="evidence" value="ECO:0007669"/>
    <property type="project" value="UniProtKB-EC"/>
</dbReference>
<evidence type="ECO:0000256" key="3">
    <source>
        <dbReference type="ARBA" id="ARBA00004763"/>
    </source>
</evidence>
<dbReference type="InterPro" id="IPR011005">
    <property type="entry name" value="Dihydropteroate_synth-like_sf"/>
</dbReference>
<dbReference type="EMBL" id="QRDW01000002">
    <property type="protein sequence ID" value="RED52225.1"/>
    <property type="molecule type" value="Genomic_DNA"/>
</dbReference>
<keyword evidence="7" id="KW-0808">Transferase</keyword>
<comment type="pathway">
    <text evidence="3">Cofactor biosynthesis; tetrahydrofolate biosynthesis; 7,8-dihydrofolate from 2-amino-4-hydroxy-6-hydroxymethyl-7,8-dihydropteridine diphosphate and 4-aminobenzoate: step 1/2.</text>
</comment>
<dbReference type="GO" id="GO:0046654">
    <property type="term" value="P:tetrahydrofolate biosynthetic process"/>
    <property type="evidence" value="ECO:0007669"/>
    <property type="project" value="TreeGrafter"/>
</dbReference>
<dbReference type="PROSITE" id="PS00793">
    <property type="entry name" value="DHPS_2"/>
    <property type="match status" value="1"/>
</dbReference>
<dbReference type="RefSeq" id="WP_115935776.1">
    <property type="nucleotide sequence ID" value="NZ_QRDW01000002.1"/>
</dbReference>
<dbReference type="InterPro" id="IPR000489">
    <property type="entry name" value="Pterin-binding_dom"/>
</dbReference>
<sequence length="289" mass="30890">MRLNDHFQWGSRCFVMGILNVTPDSFSGDGLIATSDVVAGALEQAERFLADGADVLDIGGESTRPGAALVAEQEELDRVVPVVEAISRKFPQAVISLDTYKARVAEAGLKAGGHIINDVWGFKADADMGPLAAETGAPVILMHNRSKPGHAEIDRRLGGSYVAPDYKDFLAEVLAETEALAQNALACGVAKDQIMLDPGVGFGKTVEQNMALINHLDAFKKLGYPVLLGASRKSFIGKYLDVPADERLEGTAATTALGVVRGADMIRVHDVRHMARIVRMTDGMIRAHG</sequence>
<dbReference type="AlphaFoldDB" id="A0A3D9HS33"/>
<keyword evidence="8" id="KW-0479">Metal-binding</keyword>
<dbReference type="SUPFAM" id="SSF51717">
    <property type="entry name" value="Dihydropteroate synthetase-like"/>
    <property type="match status" value="1"/>
</dbReference>
<evidence type="ECO:0000256" key="1">
    <source>
        <dbReference type="ARBA" id="ARBA00000012"/>
    </source>
</evidence>
<evidence type="ECO:0000256" key="2">
    <source>
        <dbReference type="ARBA" id="ARBA00001946"/>
    </source>
</evidence>
<feature type="domain" description="Pterin-binding" evidence="12">
    <location>
        <begin position="13"/>
        <end position="279"/>
    </location>
</feature>
<evidence type="ECO:0000313" key="13">
    <source>
        <dbReference type="EMBL" id="RED52225.1"/>
    </source>
</evidence>
<dbReference type="CDD" id="cd00739">
    <property type="entry name" value="DHPS"/>
    <property type="match status" value="1"/>
</dbReference>
<dbReference type="Gene3D" id="3.20.20.20">
    <property type="entry name" value="Dihydropteroate synthase-like"/>
    <property type="match status" value="1"/>
</dbReference>
<proteinExistence type="inferred from homology"/>
<dbReference type="FunFam" id="3.20.20.20:FF:000006">
    <property type="entry name" value="Dihydropteroate synthase"/>
    <property type="match status" value="1"/>
</dbReference>
<dbReference type="GO" id="GO:0046656">
    <property type="term" value="P:folic acid biosynthetic process"/>
    <property type="evidence" value="ECO:0007669"/>
    <property type="project" value="UniProtKB-KW"/>
</dbReference>
<dbReference type="PANTHER" id="PTHR20941:SF1">
    <property type="entry name" value="FOLIC ACID SYNTHESIS PROTEIN FOL1"/>
    <property type="match status" value="1"/>
</dbReference>
<dbReference type="PROSITE" id="PS50972">
    <property type="entry name" value="PTERIN_BINDING"/>
    <property type="match status" value="1"/>
</dbReference>
<comment type="similarity">
    <text evidence="4">Belongs to the DHPS family.</text>
</comment>
<evidence type="ECO:0000259" key="12">
    <source>
        <dbReference type="PROSITE" id="PS50972"/>
    </source>
</evidence>
<evidence type="ECO:0000256" key="9">
    <source>
        <dbReference type="ARBA" id="ARBA00022842"/>
    </source>
</evidence>
<dbReference type="PANTHER" id="PTHR20941">
    <property type="entry name" value="FOLATE SYNTHESIS PROTEINS"/>
    <property type="match status" value="1"/>
</dbReference>
<evidence type="ECO:0000256" key="11">
    <source>
        <dbReference type="ARBA" id="ARBA00030193"/>
    </source>
</evidence>
<evidence type="ECO:0000313" key="14">
    <source>
        <dbReference type="Proteomes" id="UP000256845"/>
    </source>
</evidence>
<dbReference type="EC" id="2.5.1.15" evidence="5"/>
<evidence type="ECO:0000256" key="10">
    <source>
        <dbReference type="ARBA" id="ARBA00022909"/>
    </source>
</evidence>
<dbReference type="GO" id="GO:0046872">
    <property type="term" value="F:metal ion binding"/>
    <property type="evidence" value="ECO:0007669"/>
    <property type="project" value="UniProtKB-KW"/>
</dbReference>
<dbReference type="InterPro" id="IPR045031">
    <property type="entry name" value="DHP_synth-like"/>
</dbReference>
<protein>
    <recommendedName>
        <fullName evidence="6">Dihydropteroate synthase</fullName>
        <ecNumber evidence="5">2.5.1.15</ecNumber>
    </recommendedName>
    <alternativeName>
        <fullName evidence="11">Dihydropteroate pyrophosphorylase</fullName>
    </alternativeName>
</protein>
<comment type="catalytic activity">
    <reaction evidence="1">
        <text>(7,8-dihydropterin-6-yl)methyl diphosphate + 4-aminobenzoate = 7,8-dihydropteroate + diphosphate</text>
        <dbReference type="Rhea" id="RHEA:19949"/>
        <dbReference type="ChEBI" id="CHEBI:17836"/>
        <dbReference type="ChEBI" id="CHEBI:17839"/>
        <dbReference type="ChEBI" id="CHEBI:33019"/>
        <dbReference type="ChEBI" id="CHEBI:72950"/>
        <dbReference type="EC" id="2.5.1.15"/>
    </reaction>
</comment>
<accession>A0A3D9HS33</accession>
<reference evidence="13 14" key="1">
    <citation type="submission" date="2018-07" db="EMBL/GenBank/DDBJ databases">
        <title>Genomic Encyclopedia of Type Strains, Phase III (KMG-III): the genomes of soil and plant-associated and newly described type strains.</title>
        <authorList>
            <person name="Whitman W."/>
        </authorList>
    </citation>
    <scope>NUCLEOTIDE SEQUENCE [LARGE SCALE GENOMIC DNA]</scope>
    <source>
        <strain evidence="13 14">CECT 8488</strain>
    </source>
</reference>
<dbReference type="NCBIfam" id="TIGR01496">
    <property type="entry name" value="DHPS"/>
    <property type="match status" value="1"/>
</dbReference>
<evidence type="ECO:0000256" key="6">
    <source>
        <dbReference type="ARBA" id="ARBA00016919"/>
    </source>
</evidence>
<keyword evidence="14" id="KW-1185">Reference proteome</keyword>
<dbReference type="Pfam" id="PF00809">
    <property type="entry name" value="Pterin_bind"/>
    <property type="match status" value="1"/>
</dbReference>
<keyword evidence="10" id="KW-0289">Folate biosynthesis</keyword>
<evidence type="ECO:0000256" key="5">
    <source>
        <dbReference type="ARBA" id="ARBA00012458"/>
    </source>
</evidence>
<evidence type="ECO:0000256" key="8">
    <source>
        <dbReference type="ARBA" id="ARBA00022723"/>
    </source>
</evidence>
<comment type="caution">
    <text evidence="13">The sequence shown here is derived from an EMBL/GenBank/DDBJ whole genome shotgun (WGS) entry which is preliminary data.</text>
</comment>
<keyword evidence="9" id="KW-0460">Magnesium</keyword>
<gene>
    <name evidence="13" type="ORF">DFP90_102243</name>
</gene>
<dbReference type="InterPro" id="IPR006390">
    <property type="entry name" value="DHP_synth_dom"/>
</dbReference>
<comment type="cofactor">
    <cofactor evidence="2">
        <name>Mg(2+)</name>
        <dbReference type="ChEBI" id="CHEBI:18420"/>
    </cofactor>
</comment>
<evidence type="ECO:0000256" key="7">
    <source>
        <dbReference type="ARBA" id="ARBA00022679"/>
    </source>
</evidence>
<dbReference type="Proteomes" id="UP000256845">
    <property type="component" value="Unassembled WGS sequence"/>
</dbReference>